<accession>A0AAV9ENL5</accession>
<evidence type="ECO:0000256" key="1">
    <source>
        <dbReference type="SAM" id="MobiDB-lite"/>
    </source>
</evidence>
<dbReference type="AlphaFoldDB" id="A0AAV9ENL5"/>
<dbReference type="Proteomes" id="UP001180020">
    <property type="component" value="Unassembled WGS sequence"/>
</dbReference>
<evidence type="ECO:0000313" key="3">
    <source>
        <dbReference type="Proteomes" id="UP001180020"/>
    </source>
</evidence>
<protein>
    <submittedName>
        <fullName evidence="2">Uncharacterized protein</fullName>
    </submittedName>
</protein>
<organism evidence="2 3">
    <name type="scientific">Acorus calamus</name>
    <name type="common">Sweet flag</name>
    <dbReference type="NCBI Taxonomy" id="4465"/>
    <lineage>
        <taxon>Eukaryota</taxon>
        <taxon>Viridiplantae</taxon>
        <taxon>Streptophyta</taxon>
        <taxon>Embryophyta</taxon>
        <taxon>Tracheophyta</taxon>
        <taxon>Spermatophyta</taxon>
        <taxon>Magnoliopsida</taxon>
        <taxon>Liliopsida</taxon>
        <taxon>Acoraceae</taxon>
        <taxon>Acorus</taxon>
    </lineage>
</organism>
<dbReference type="SUPFAM" id="SSF50475">
    <property type="entry name" value="FMN-binding split barrel"/>
    <property type="match status" value="1"/>
</dbReference>
<keyword evidence="3" id="KW-1185">Reference proteome</keyword>
<dbReference type="InterPro" id="IPR012349">
    <property type="entry name" value="Split_barrel_FMN-bd"/>
</dbReference>
<name>A0AAV9ENL5_ACOCL</name>
<dbReference type="Gene3D" id="2.30.110.10">
    <property type="entry name" value="Electron Transport, Fmn-binding Protein, Chain A"/>
    <property type="match status" value="1"/>
</dbReference>
<feature type="region of interest" description="Disordered" evidence="1">
    <location>
        <begin position="1"/>
        <end position="21"/>
    </location>
</feature>
<reference evidence="2" key="2">
    <citation type="submission" date="2023-06" db="EMBL/GenBank/DDBJ databases">
        <authorList>
            <person name="Ma L."/>
            <person name="Liu K.-W."/>
            <person name="Li Z."/>
            <person name="Hsiao Y.-Y."/>
            <person name="Qi Y."/>
            <person name="Fu T."/>
            <person name="Tang G."/>
            <person name="Zhang D."/>
            <person name="Sun W.-H."/>
            <person name="Liu D.-K."/>
            <person name="Li Y."/>
            <person name="Chen G.-Z."/>
            <person name="Liu X.-D."/>
            <person name="Liao X.-Y."/>
            <person name="Jiang Y.-T."/>
            <person name="Yu X."/>
            <person name="Hao Y."/>
            <person name="Huang J."/>
            <person name="Zhao X.-W."/>
            <person name="Ke S."/>
            <person name="Chen Y.-Y."/>
            <person name="Wu W.-L."/>
            <person name="Hsu J.-L."/>
            <person name="Lin Y.-F."/>
            <person name="Huang M.-D."/>
            <person name="Li C.-Y."/>
            <person name="Huang L."/>
            <person name="Wang Z.-W."/>
            <person name="Zhao X."/>
            <person name="Zhong W.-Y."/>
            <person name="Peng D.-H."/>
            <person name="Ahmad S."/>
            <person name="Lan S."/>
            <person name="Zhang J.-S."/>
            <person name="Tsai W.-C."/>
            <person name="Van De Peer Y."/>
            <person name="Liu Z.-J."/>
        </authorList>
    </citation>
    <scope>NUCLEOTIDE SEQUENCE</scope>
    <source>
        <strain evidence="2">CP</strain>
        <tissue evidence="2">Leaves</tissue>
    </source>
</reference>
<comment type="caution">
    <text evidence="2">The sequence shown here is derived from an EMBL/GenBank/DDBJ whole genome shotgun (WGS) entry which is preliminary data.</text>
</comment>
<reference evidence="2" key="1">
    <citation type="journal article" date="2023" name="Nat. Commun.">
        <title>Diploid and tetraploid genomes of Acorus and the evolution of monocots.</title>
        <authorList>
            <person name="Ma L."/>
            <person name="Liu K.W."/>
            <person name="Li Z."/>
            <person name="Hsiao Y.Y."/>
            <person name="Qi Y."/>
            <person name="Fu T."/>
            <person name="Tang G.D."/>
            <person name="Zhang D."/>
            <person name="Sun W.H."/>
            <person name="Liu D.K."/>
            <person name="Li Y."/>
            <person name="Chen G.Z."/>
            <person name="Liu X.D."/>
            <person name="Liao X.Y."/>
            <person name="Jiang Y.T."/>
            <person name="Yu X."/>
            <person name="Hao Y."/>
            <person name="Huang J."/>
            <person name="Zhao X.W."/>
            <person name="Ke S."/>
            <person name="Chen Y.Y."/>
            <person name="Wu W.L."/>
            <person name="Hsu J.L."/>
            <person name="Lin Y.F."/>
            <person name="Huang M.D."/>
            <person name="Li C.Y."/>
            <person name="Huang L."/>
            <person name="Wang Z.W."/>
            <person name="Zhao X."/>
            <person name="Zhong W.Y."/>
            <person name="Peng D.H."/>
            <person name="Ahmad S."/>
            <person name="Lan S."/>
            <person name="Zhang J.S."/>
            <person name="Tsai W.C."/>
            <person name="Van de Peer Y."/>
            <person name="Liu Z.J."/>
        </authorList>
    </citation>
    <scope>NUCLEOTIDE SEQUENCE</scope>
    <source>
        <strain evidence="2">CP</strain>
    </source>
</reference>
<dbReference type="EMBL" id="JAUJYO010000006">
    <property type="protein sequence ID" value="KAK1314388.1"/>
    <property type="molecule type" value="Genomic_DNA"/>
</dbReference>
<evidence type="ECO:0000313" key="2">
    <source>
        <dbReference type="EMBL" id="KAK1314388.1"/>
    </source>
</evidence>
<gene>
    <name evidence="2" type="ORF">QJS10_CPA06g02154</name>
</gene>
<proteinExistence type="predicted"/>
<sequence length="142" mass="15356">MKKNVIPTVYATESSEGEGAIPRPRSELIRVEGTVQKVSDEESESYFHSRHRGSQIGAISNQDLFIKFQNKNSVPLLRVTGSDVNPCGDIISAYRNSKCAGTVSGHPISVPPDIIPPHNDPRKNKPAGPGSLTWGRGPPQIS</sequence>
<feature type="region of interest" description="Disordered" evidence="1">
    <location>
        <begin position="101"/>
        <end position="142"/>
    </location>
</feature>